<dbReference type="Pfam" id="PF00782">
    <property type="entry name" value="DSPc"/>
    <property type="match status" value="1"/>
</dbReference>
<sequence>MLNLVDVENPDWISPAIIDEALGFIDVNLATGKKVLVHCNQGQSRSAGICLLYLAHIGCFTEKDVATAETRFREIYPPYQPAGGIKGYIMRNWNKYCI</sequence>
<dbReference type="AlphaFoldDB" id="A0A645J6V4"/>
<comment type="caution">
    <text evidence="2">The sequence shown here is derived from an EMBL/GenBank/DDBJ whole genome shotgun (WGS) entry which is preliminary data.</text>
</comment>
<dbReference type="EMBL" id="VSSQ01133344">
    <property type="protein sequence ID" value="MPN59388.1"/>
    <property type="molecule type" value="Genomic_DNA"/>
</dbReference>
<gene>
    <name evidence="2" type="ORF">SDC9_207109</name>
</gene>
<feature type="domain" description="Dual specificity phosphatase catalytic" evidence="1">
    <location>
        <begin position="18"/>
        <end position="62"/>
    </location>
</feature>
<organism evidence="2">
    <name type="scientific">bioreactor metagenome</name>
    <dbReference type="NCBI Taxonomy" id="1076179"/>
    <lineage>
        <taxon>unclassified sequences</taxon>
        <taxon>metagenomes</taxon>
        <taxon>ecological metagenomes</taxon>
    </lineage>
</organism>
<dbReference type="InterPro" id="IPR000340">
    <property type="entry name" value="Dual-sp_phosphatase_cat-dom"/>
</dbReference>
<dbReference type="InterPro" id="IPR016130">
    <property type="entry name" value="Tyr_Pase_AS"/>
</dbReference>
<dbReference type="SUPFAM" id="SSF52799">
    <property type="entry name" value="(Phosphotyrosine protein) phosphatases II"/>
    <property type="match status" value="1"/>
</dbReference>
<reference evidence="2" key="1">
    <citation type="submission" date="2019-08" db="EMBL/GenBank/DDBJ databases">
        <authorList>
            <person name="Kucharzyk K."/>
            <person name="Murdoch R.W."/>
            <person name="Higgins S."/>
            <person name="Loffler F."/>
        </authorList>
    </citation>
    <scope>NUCLEOTIDE SEQUENCE</scope>
</reference>
<proteinExistence type="predicted"/>
<dbReference type="Gene3D" id="3.90.190.10">
    <property type="entry name" value="Protein tyrosine phosphatase superfamily"/>
    <property type="match status" value="1"/>
</dbReference>
<dbReference type="PROSITE" id="PS00383">
    <property type="entry name" value="TYR_PHOSPHATASE_1"/>
    <property type="match status" value="1"/>
</dbReference>
<evidence type="ECO:0000259" key="1">
    <source>
        <dbReference type="Pfam" id="PF00782"/>
    </source>
</evidence>
<evidence type="ECO:0000313" key="2">
    <source>
        <dbReference type="EMBL" id="MPN59388.1"/>
    </source>
</evidence>
<name>A0A645J6V4_9ZZZZ</name>
<dbReference type="InterPro" id="IPR029021">
    <property type="entry name" value="Prot-tyrosine_phosphatase-like"/>
</dbReference>
<accession>A0A645J6V4</accession>
<protein>
    <recommendedName>
        <fullName evidence="1">Dual specificity phosphatase catalytic domain-containing protein</fullName>
    </recommendedName>
</protein>